<comment type="caution">
    <text evidence="2">The sequence shown here is derived from an EMBL/GenBank/DDBJ whole genome shotgun (WGS) entry which is preliminary data.</text>
</comment>
<feature type="compositionally biased region" description="Basic and acidic residues" evidence="1">
    <location>
        <begin position="11"/>
        <end position="23"/>
    </location>
</feature>
<name>A0ABU2PRP5_9ACTN</name>
<evidence type="ECO:0000256" key="1">
    <source>
        <dbReference type="SAM" id="MobiDB-lite"/>
    </source>
</evidence>
<dbReference type="RefSeq" id="WP_311642720.1">
    <property type="nucleotide sequence ID" value="NZ_JAVRFA010000007.1"/>
</dbReference>
<sequence>MRKAGAAVPFMDRRLPNPEDRQAHFSAVRKPLPGDATVGEAPRSTDAVGDRG</sequence>
<evidence type="ECO:0000313" key="3">
    <source>
        <dbReference type="Proteomes" id="UP001183881"/>
    </source>
</evidence>
<evidence type="ECO:0000313" key="2">
    <source>
        <dbReference type="EMBL" id="MDT0394836.1"/>
    </source>
</evidence>
<protein>
    <submittedName>
        <fullName evidence="2">Uncharacterized protein</fullName>
    </submittedName>
</protein>
<dbReference type="Proteomes" id="UP001183881">
    <property type="component" value="Unassembled WGS sequence"/>
</dbReference>
<keyword evidence="3" id="KW-1185">Reference proteome</keyword>
<accession>A0ABU2PRP5</accession>
<organism evidence="2 3">
    <name type="scientific">Streptomyces edwardsiae</name>
    <dbReference type="NCBI Taxonomy" id="3075527"/>
    <lineage>
        <taxon>Bacteria</taxon>
        <taxon>Bacillati</taxon>
        <taxon>Actinomycetota</taxon>
        <taxon>Actinomycetes</taxon>
        <taxon>Kitasatosporales</taxon>
        <taxon>Streptomycetaceae</taxon>
        <taxon>Streptomyces</taxon>
    </lineage>
</organism>
<feature type="region of interest" description="Disordered" evidence="1">
    <location>
        <begin position="1"/>
        <end position="52"/>
    </location>
</feature>
<gene>
    <name evidence="2" type="ORF">RM705_09005</name>
</gene>
<dbReference type="EMBL" id="JAVRFA010000007">
    <property type="protein sequence ID" value="MDT0394836.1"/>
    <property type="molecule type" value="Genomic_DNA"/>
</dbReference>
<reference evidence="3" key="1">
    <citation type="submission" date="2023-07" db="EMBL/GenBank/DDBJ databases">
        <title>30 novel species of actinomycetes from the DSMZ collection.</title>
        <authorList>
            <person name="Nouioui I."/>
        </authorList>
    </citation>
    <scope>NUCLEOTIDE SEQUENCE [LARGE SCALE GENOMIC DNA]</scope>
    <source>
        <strain evidence="3">DSM 41636</strain>
    </source>
</reference>
<proteinExistence type="predicted"/>